<organism evidence="2">
    <name type="scientific">Arundo donax</name>
    <name type="common">Giant reed</name>
    <name type="synonym">Donax arundinaceus</name>
    <dbReference type="NCBI Taxonomy" id="35708"/>
    <lineage>
        <taxon>Eukaryota</taxon>
        <taxon>Viridiplantae</taxon>
        <taxon>Streptophyta</taxon>
        <taxon>Embryophyta</taxon>
        <taxon>Tracheophyta</taxon>
        <taxon>Spermatophyta</taxon>
        <taxon>Magnoliopsida</taxon>
        <taxon>Liliopsida</taxon>
        <taxon>Poales</taxon>
        <taxon>Poaceae</taxon>
        <taxon>PACMAD clade</taxon>
        <taxon>Arundinoideae</taxon>
        <taxon>Arundineae</taxon>
        <taxon>Arundo</taxon>
    </lineage>
</organism>
<reference evidence="2" key="2">
    <citation type="journal article" date="2015" name="Data Brief">
        <title>Shoot transcriptome of the giant reed, Arundo donax.</title>
        <authorList>
            <person name="Barrero R.A."/>
            <person name="Guerrero F.D."/>
            <person name="Moolhuijzen P."/>
            <person name="Goolsby J.A."/>
            <person name="Tidwell J."/>
            <person name="Bellgard S.E."/>
            <person name="Bellgard M.I."/>
        </authorList>
    </citation>
    <scope>NUCLEOTIDE SEQUENCE</scope>
    <source>
        <tissue evidence="2">Shoot tissue taken approximately 20 cm above the soil surface</tissue>
    </source>
</reference>
<dbReference type="EMBL" id="GBRH01252643">
    <property type="protein sequence ID" value="JAD45252.1"/>
    <property type="molecule type" value="Transcribed_RNA"/>
</dbReference>
<evidence type="ECO:0000256" key="1">
    <source>
        <dbReference type="SAM" id="MobiDB-lite"/>
    </source>
</evidence>
<proteinExistence type="predicted"/>
<accession>A0A0A9ADT6</accession>
<dbReference type="AlphaFoldDB" id="A0A0A9ADT6"/>
<reference evidence="2" key="1">
    <citation type="submission" date="2014-09" db="EMBL/GenBank/DDBJ databases">
        <authorList>
            <person name="Magalhaes I.L.F."/>
            <person name="Oliveira U."/>
            <person name="Santos F.R."/>
            <person name="Vidigal T.H.D.A."/>
            <person name="Brescovit A.D."/>
            <person name="Santos A.J."/>
        </authorList>
    </citation>
    <scope>NUCLEOTIDE SEQUENCE</scope>
    <source>
        <tissue evidence="2">Shoot tissue taken approximately 20 cm above the soil surface</tissue>
    </source>
</reference>
<evidence type="ECO:0000313" key="2">
    <source>
        <dbReference type="EMBL" id="JAD45252.1"/>
    </source>
</evidence>
<feature type="region of interest" description="Disordered" evidence="1">
    <location>
        <begin position="24"/>
        <end position="53"/>
    </location>
</feature>
<protein>
    <submittedName>
        <fullName evidence="2">Uncharacterized protein</fullName>
    </submittedName>
</protein>
<sequence>MAGPNRGAWLHRLPRAIRRFPLGSVHSAAAGPHNRSHEPAPSTTRPTPPAAAPSSVLLFQDNILIAAVI</sequence>
<name>A0A0A9ADT6_ARUDO</name>